<dbReference type="PANTHER" id="PTHR43334">
    <property type="entry name" value="ACETATE--COA LIGASE [ADP-FORMING]"/>
    <property type="match status" value="1"/>
</dbReference>
<dbReference type="RefSeq" id="WP_076835114.1">
    <property type="nucleotide sequence ID" value="NZ_CP019434.1"/>
</dbReference>
<evidence type="ECO:0000313" key="8">
    <source>
        <dbReference type="EMBL" id="APZ41767.1"/>
    </source>
</evidence>
<dbReference type="SUPFAM" id="SSF51735">
    <property type="entry name" value="NAD(P)-binding Rossmann-fold domains"/>
    <property type="match status" value="1"/>
</dbReference>
<name>A0A1P8UD24_9GAMM</name>
<protein>
    <submittedName>
        <fullName evidence="8">GNAT family N-acetyltransferase</fullName>
    </submittedName>
</protein>
<dbReference type="Gene3D" id="3.40.50.720">
    <property type="entry name" value="NAD(P)-binding Rossmann-like Domain"/>
    <property type="match status" value="1"/>
</dbReference>
<keyword evidence="9" id="KW-1185">Reference proteome</keyword>
<proteinExistence type="inferred from homology"/>
<dbReference type="InterPro" id="IPR051538">
    <property type="entry name" value="Acyl-CoA_Synth/Transferase"/>
</dbReference>
<dbReference type="GO" id="GO:0043758">
    <property type="term" value="F:acetate-CoA ligase (ADP-forming) activity"/>
    <property type="evidence" value="ECO:0007669"/>
    <property type="project" value="InterPro"/>
</dbReference>
<dbReference type="Pfam" id="PF13380">
    <property type="entry name" value="CoA_binding_2"/>
    <property type="match status" value="1"/>
</dbReference>
<evidence type="ECO:0000256" key="4">
    <source>
        <dbReference type="ARBA" id="ARBA00060888"/>
    </source>
</evidence>
<keyword evidence="1" id="KW-0436">Ligase</keyword>
<sequence>MHSARHSLETFFAASSIAIIGASERPGAVGTRLLQNLIEAGYKGKLYPVNPKYTALGGLRCYVSVTQIEARIDLALIATPAATVPDVLRSCAGQDIGAAIIISAGFGEAGDKGRRLQETLLDTARRYGIRLLGPNCLGLIRPHLGLNATFSKNQAAVGDLALISQSGALCTAIMDWAEPNNVGFSAVVSLGDAADLDFGDILDYLALDARTRSILLYVEGIKDARRFISALRAAARMKPVIVIKSGRNPAASRAACSHTGALAGADEVFDAALERAGVVRACTIEQWFAAAQIVASTQHLRGDRRAIVGNAGGPGVLATDRAADLHLTLAQLSPDTLTRLGAALPERWQPANPVDILGDAGPERYAQALDLILRDPGVDAALVILTPQGMTDPEGCATAVVDADRHGKPVLACWMGQKQVTSSRERFAAAHIPYFNTPEAAIDAFAALVRYTHNQRMLMQAPGSLSEQAEPDIEGARMIIEGALSEGRRQLSGLESKALLNAFRIPTMPAAFARDANEALVVAESLGLPVAMKIASRTLTHKSDIGGVRLNIRSAVGVRTTFREIIDAVRQKYPDEAIDGVTVERMADTHNARELMVGVARDPVFGPTIRFGAGGGQADILEDHAIALPPLNPHLIDAMIARTRVARLLDEFRELPAIDHGALEHALLRVSEMVCELPEIQEMDINPLIATEHGVVAVDARFVVAPDAAGPNPYAHMAIHPYPTHLTQRWQLADGTELLIRPIRPEDAVAEQDFVLGLSEESKYFRFRQTLNALTPEMLVRFTQIDYDREMAFIAVTGHAGHEIEIGVTRYIINPDGESCEFALVVADAWQGKGIGTRLMEQLMRTAHARGLRRIEGEVLSRNRPMLKLMRHLGFSVRVDPEDPEIHLVTRSLGSS</sequence>
<evidence type="ECO:0000259" key="7">
    <source>
        <dbReference type="PROSITE" id="PS51186"/>
    </source>
</evidence>
<organism evidence="8 9">
    <name type="scientific">Acidihalobacter ferrooxydans</name>
    <dbReference type="NCBI Taxonomy" id="1765967"/>
    <lineage>
        <taxon>Bacteria</taxon>
        <taxon>Pseudomonadati</taxon>
        <taxon>Pseudomonadota</taxon>
        <taxon>Gammaproteobacteria</taxon>
        <taxon>Chromatiales</taxon>
        <taxon>Ectothiorhodospiraceae</taxon>
        <taxon>Acidihalobacter</taxon>
    </lineage>
</organism>
<dbReference type="Pfam" id="PF13549">
    <property type="entry name" value="ATP-grasp_5"/>
    <property type="match status" value="1"/>
</dbReference>
<dbReference type="SUPFAM" id="SSF55729">
    <property type="entry name" value="Acyl-CoA N-acyltransferases (Nat)"/>
    <property type="match status" value="1"/>
</dbReference>
<dbReference type="STRING" id="1765967.BW247_00540"/>
<dbReference type="GO" id="GO:0046872">
    <property type="term" value="F:metal ion binding"/>
    <property type="evidence" value="ECO:0007669"/>
    <property type="project" value="InterPro"/>
</dbReference>
<keyword evidence="3 5" id="KW-0067">ATP-binding</keyword>
<dbReference type="KEGG" id="afy:BW247_00540"/>
<dbReference type="SMART" id="SM00881">
    <property type="entry name" value="CoA_binding"/>
    <property type="match status" value="1"/>
</dbReference>
<evidence type="ECO:0000256" key="2">
    <source>
        <dbReference type="ARBA" id="ARBA00022741"/>
    </source>
</evidence>
<gene>
    <name evidence="8" type="ORF">BW247_00540</name>
</gene>
<dbReference type="PANTHER" id="PTHR43334:SF1">
    <property type="entry name" value="3-HYDROXYPROPIONATE--COA LIGASE [ADP-FORMING]"/>
    <property type="match status" value="1"/>
</dbReference>
<dbReference type="Proteomes" id="UP000243807">
    <property type="component" value="Chromosome"/>
</dbReference>
<dbReference type="EMBL" id="CP019434">
    <property type="protein sequence ID" value="APZ41767.1"/>
    <property type="molecule type" value="Genomic_DNA"/>
</dbReference>
<dbReference type="Pfam" id="PF19045">
    <property type="entry name" value="Ligase_CoA_2"/>
    <property type="match status" value="1"/>
</dbReference>
<dbReference type="InterPro" id="IPR000182">
    <property type="entry name" value="GNAT_dom"/>
</dbReference>
<comment type="similarity">
    <text evidence="4">In the N-terminal section; belongs to the acetate CoA ligase alpha subunit family.</text>
</comment>
<dbReference type="SUPFAM" id="SSF56059">
    <property type="entry name" value="Glutathione synthetase ATP-binding domain-like"/>
    <property type="match status" value="1"/>
</dbReference>
<dbReference type="Gene3D" id="3.30.1490.20">
    <property type="entry name" value="ATP-grasp fold, A domain"/>
    <property type="match status" value="1"/>
</dbReference>
<dbReference type="Pfam" id="PF13607">
    <property type="entry name" value="Succ_CoA_lig"/>
    <property type="match status" value="1"/>
</dbReference>
<feature type="domain" description="N-acetyltransferase" evidence="7">
    <location>
        <begin position="738"/>
        <end position="894"/>
    </location>
</feature>
<dbReference type="GO" id="GO:0016747">
    <property type="term" value="F:acyltransferase activity, transferring groups other than amino-acyl groups"/>
    <property type="evidence" value="ECO:0007669"/>
    <property type="project" value="InterPro"/>
</dbReference>
<accession>A0A1P8UD24</accession>
<dbReference type="Gene3D" id="3.30.470.20">
    <property type="entry name" value="ATP-grasp fold, B domain"/>
    <property type="match status" value="1"/>
</dbReference>
<evidence type="ECO:0000259" key="6">
    <source>
        <dbReference type="PROSITE" id="PS50975"/>
    </source>
</evidence>
<evidence type="ECO:0000313" key="9">
    <source>
        <dbReference type="Proteomes" id="UP000243807"/>
    </source>
</evidence>
<dbReference type="Pfam" id="PF00583">
    <property type="entry name" value="Acetyltransf_1"/>
    <property type="match status" value="1"/>
</dbReference>
<feature type="domain" description="ATP-grasp" evidence="6">
    <location>
        <begin position="497"/>
        <end position="533"/>
    </location>
</feature>
<dbReference type="AlphaFoldDB" id="A0A1P8UD24"/>
<dbReference type="InterPro" id="IPR036291">
    <property type="entry name" value="NAD(P)-bd_dom_sf"/>
</dbReference>
<dbReference type="PROSITE" id="PS51186">
    <property type="entry name" value="GNAT"/>
    <property type="match status" value="1"/>
</dbReference>
<dbReference type="InterPro" id="IPR003781">
    <property type="entry name" value="CoA-bd"/>
</dbReference>
<dbReference type="InterPro" id="IPR032875">
    <property type="entry name" value="Succ_CoA_lig_flav_dom"/>
</dbReference>
<keyword evidence="8" id="KW-0808">Transferase</keyword>
<dbReference type="PROSITE" id="PS50975">
    <property type="entry name" value="ATP_GRASP"/>
    <property type="match status" value="1"/>
</dbReference>
<keyword evidence="2 5" id="KW-0547">Nucleotide-binding</keyword>
<evidence type="ECO:0000256" key="1">
    <source>
        <dbReference type="ARBA" id="ARBA00022598"/>
    </source>
</evidence>
<dbReference type="SUPFAM" id="SSF52210">
    <property type="entry name" value="Succinyl-CoA synthetase domains"/>
    <property type="match status" value="2"/>
</dbReference>
<evidence type="ECO:0000256" key="5">
    <source>
        <dbReference type="PROSITE-ProRule" id="PRU00409"/>
    </source>
</evidence>
<dbReference type="CDD" id="cd04301">
    <property type="entry name" value="NAT_SF"/>
    <property type="match status" value="1"/>
</dbReference>
<evidence type="ECO:0000256" key="3">
    <source>
        <dbReference type="ARBA" id="ARBA00022840"/>
    </source>
</evidence>
<dbReference type="InterPro" id="IPR043938">
    <property type="entry name" value="Ligase_CoA_dom"/>
</dbReference>
<dbReference type="FunFam" id="3.30.1490.20:FF:000020">
    <property type="entry name" value="Protein lysine acetyltransferase"/>
    <property type="match status" value="1"/>
</dbReference>
<dbReference type="OrthoDB" id="9807426at2"/>
<dbReference type="InterPro" id="IPR016181">
    <property type="entry name" value="Acyl_CoA_acyltransferase"/>
</dbReference>
<dbReference type="InterPro" id="IPR016102">
    <property type="entry name" value="Succinyl-CoA_synth-like"/>
</dbReference>
<dbReference type="Gene3D" id="3.40.50.261">
    <property type="entry name" value="Succinyl-CoA synthetase domains"/>
    <property type="match status" value="2"/>
</dbReference>
<dbReference type="GO" id="GO:0005524">
    <property type="term" value="F:ATP binding"/>
    <property type="evidence" value="ECO:0007669"/>
    <property type="project" value="UniProtKB-UniRule"/>
</dbReference>
<dbReference type="Gene3D" id="3.40.630.30">
    <property type="match status" value="1"/>
</dbReference>
<dbReference type="InterPro" id="IPR011761">
    <property type="entry name" value="ATP-grasp"/>
</dbReference>
<dbReference type="InterPro" id="IPR013815">
    <property type="entry name" value="ATP_grasp_subdomain_1"/>
</dbReference>
<reference evidence="8 9" key="1">
    <citation type="submission" date="2017-01" db="EMBL/GenBank/DDBJ databases">
        <title>Draft sequence of Acidihalobacter ferrooxidans strain DSM 14175 (strain V8).</title>
        <authorList>
            <person name="Khaleque H.N."/>
            <person name="Ramsay J.P."/>
            <person name="Murphy R.J.T."/>
            <person name="Kaksonen A.H."/>
            <person name="Boxall N.J."/>
            <person name="Watkin E.L.J."/>
        </authorList>
    </citation>
    <scope>NUCLEOTIDE SEQUENCE [LARGE SCALE GENOMIC DNA]</scope>
    <source>
        <strain evidence="8 9">V8</strain>
    </source>
</reference>